<evidence type="ECO:0000256" key="2">
    <source>
        <dbReference type="ARBA" id="ARBA00022670"/>
    </source>
</evidence>
<keyword evidence="5" id="KW-0031">Aminopeptidase</keyword>
<protein>
    <submittedName>
        <fullName evidence="5">Dipeptidyl aminopeptidase/acylaminoacyl peptidase</fullName>
    </submittedName>
</protein>
<dbReference type="GO" id="GO:0004252">
    <property type="term" value="F:serine-type endopeptidase activity"/>
    <property type="evidence" value="ECO:0007669"/>
    <property type="project" value="TreeGrafter"/>
</dbReference>
<dbReference type="EMBL" id="OBQF01000004">
    <property type="protein sequence ID" value="SOC42988.1"/>
    <property type="molecule type" value="Genomic_DNA"/>
</dbReference>
<dbReference type="GO" id="GO:0006508">
    <property type="term" value="P:proteolysis"/>
    <property type="evidence" value="ECO:0007669"/>
    <property type="project" value="UniProtKB-KW"/>
</dbReference>
<dbReference type="GO" id="GO:0004177">
    <property type="term" value="F:aminopeptidase activity"/>
    <property type="evidence" value="ECO:0007669"/>
    <property type="project" value="UniProtKB-KW"/>
</dbReference>
<gene>
    <name evidence="5" type="ORF">SAMN05878391_1827</name>
</gene>
<keyword evidence="3" id="KW-0378">Hydrolase</keyword>
<reference evidence="6" key="1">
    <citation type="submission" date="2017-08" db="EMBL/GenBank/DDBJ databases">
        <authorList>
            <person name="Varghese N."/>
            <person name="Submissions S."/>
        </authorList>
    </citation>
    <scope>NUCLEOTIDE SEQUENCE [LARGE SCALE GENOMIC DNA]</scope>
    <source>
        <strain evidence="6">DSM 23173</strain>
    </source>
</reference>
<accession>A0A285UNM7</accession>
<proteinExistence type="inferred from homology"/>
<dbReference type="SUPFAM" id="SSF53474">
    <property type="entry name" value="alpha/beta-Hydrolases"/>
    <property type="match status" value="1"/>
</dbReference>
<comment type="similarity">
    <text evidence="1">Belongs to the peptidase S9C family.</text>
</comment>
<dbReference type="Proteomes" id="UP000219412">
    <property type="component" value="Unassembled WGS sequence"/>
</dbReference>
<keyword evidence="6" id="KW-1185">Reference proteome</keyword>
<dbReference type="Gene3D" id="2.120.10.30">
    <property type="entry name" value="TolB, C-terminal domain"/>
    <property type="match status" value="1"/>
</dbReference>
<dbReference type="FunFam" id="3.40.50.1820:FF:000028">
    <property type="entry name" value="S9 family peptidase"/>
    <property type="match status" value="1"/>
</dbReference>
<dbReference type="InterPro" id="IPR001375">
    <property type="entry name" value="Peptidase_S9_cat"/>
</dbReference>
<keyword evidence="2" id="KW-0645">Protease</keyword>
<evidence type="ECO:0000313" key="5">
    <source>
        <dbReference type="EMBL" id="SOC42988.1"/>
    </source>
</evidence>
<evidence type="ECO:0000256" key="3">
    <source>
        <dbReference type="ARBA" id="ARBA00022801"/>
    </source>
</evidence>
<sequence>MSKKVDIKDIFSIKSVASPVVVPGGGAVTYSVTHLDEEENIYVTNLYKHDDSGSRQLSYKKERISNVRHSPEGRHTLFIAKGEHDKPQVFLIRLDGGEREQLTAEKEGVASALFSSDGSRIFYHVSNVPETEEELAEAEEKKKEDKEKFPEPVVINRMKYKADSIGLVKEKYQAVKSLDLKTRETETFLSGEENFTLHAVMSNGTIIYSSDESEDRDFNFSEKLYLKRSGAESEEIAKDEGYIVKVDVSPDEAHLLITHIGREFENATHAHIALYDVEGRKWSELTEQLDKPVGDYVAHDTQQSTVMNPTAWISENEFLFLVSEMGSVNLYRGGLEGSLTPLLQDAHHIHGMDADENYAYLTISKPEHPGELYRYDLKGGGLEPLTSVNEEYAGATDIVKPEAVEYKSFDDTVVHGWFMKPAGFKEGRKYPMVTNIHGGPHAFYANTFFHEMQVFAARGYAVLYVNPRGSHSYSQAFVDAVRGDYGNGDYKDIMAGVDHITGKYGWIDQDNLGVTGGSYGGFMTNWIVGHTNRFKAAVTQRSISNWVSFRGVSDIGYYFSDWQIKADFNDIETMWHHSPIKYVDDIETPLLILHSENDYRCPVEQAEQLFIALKYKKKETSFIRFPAADHNLSRTGRPNLRIERLKHLTSWFDEYLEHDES</sequence>
<dbReference type="Pfam" id="PF00326">
    <property type="entry name" value="Peptidase_S9"/>
    <property type="match status" value="1"/>
</dbReference>
<dbReference type="InterPro" id="IPR029058">
    <property type="entry name" value="AB_hydrolase_fold"/>
</dbReference>
<dbReference type="InterPro" id="IPR011042">
    <property type="entry name" value="6-blade_b-propeller_TolB-like"/>
</dbReference>
<dbReference type="Gene3D" id="2.140.10.30">
    <property type="entry name" value="Dipeptidylpeptidase IV, N-terminal domain"/>
    <property type="match status" value="1"/>
</dbReference>
<dbReference type="PANTHER" id="PTHR42776:SF27">
    <property type="entry name" value="DIPEPTIDYL PEPTIDASE FAMILY MEMBER 6"/>
    <property type="match status" value="1"/>
</dbReference>
<dbReference type="AlphaFoldDB" id="A0A285UNM7"/>
<dbReference type="RefSeq" id="WP_097041331.1">
    <property type="nucleotide sequence ID" value="NZ_OBQF01000004.1"/>
</dbReference>
<feature type="domain" description="Peptidase S9 prolyl oligopeptidase catalytic" evidence="4">
    <location>
        <begin position="447"/>
        <end position="657"/>
    </location>
</feature>
<dbReference type="SUPFAM" id="SSF82171">
    <property type="entry name" value="DPP6 N-terminal domain-like"/>
    <property type="match status" value="1"/>
</dbReference>
<evidence type="ECO:0000256" key="1">
    <source>
        <dbReference type="ARBA" id="ARBA00010040"/>
    </source>
</evidence>
<organism evidence="5 6">
    <name type="scientific">Salinicoccus kekensis</name>
    <dbReference type="NCBI Taxonomy" id="714307"/>
    <lineage>
        <taxon>Bacteria</taxon>
        <taxon>Bacillati</taxon>
        <taxon>Bacillota</taxon>
        <taxon>Bacilli</taxon>
        <taxon>Bacillales</taxon>
        <taxon>Staphylococcaceae</taxon>
        <taxon>Salinicoccus</taxon>
    </lineage>
</organism>
<name>A0A285UNM7_9STAP</name>
<evidence type="ECO:0000259" key="4">
    <source>
        <dbReference type="Pfam" id="PF00326"/>
    </source>
</evidence>
<evidence type="ECO:0000313" key="6">
    <source>
        <dbReference type="Proteomes" id="UP000219412"/>
    </source>
</evidence>
<dbReference type="Gene3D" id="3.40.50.1820">
    <property type="entry name" value="alpha/beta hydrolase"/>
    <property type="match status" value="1"/>
</dbReference>
<dbReference type="OrthoDB" id="108903at2"/>
<dbReference type="PANTHER" id="PTHR42776">
    <property type="entry name" value="SERINE PEPTIDASE S9 FAMILY MEMBER"/>
    <property type="match status" value="1"/>
</dbReference>